<evidence type="ECO:0000313" key="3">
    <source>
        <dbReference type="EMBL" id="RPA78579.1"/>
    </source>
</evidence>
<gene>
    <name evidence="3" type="ORF">BJ508DRAFT_363741</name>
</gene>
<reference evidence="3 4" key="1">
    <citation type="journal article" date="2018" name="Nat. Ecol. Evol.">
        <title>Pezizomycetes genomes reveal the molecular basis of ectomycorrhizal truffle lifestyle.</title>
        <authorList>
            <person name="Murat C."/>
            <person name="Payen T."/>
            <person name="Noel B."/>
            <person name="Kuo A."/>
            <person name="Morin E."/>
            <person name="Chen J."/>
            <person name="Kohler A."/>
            <person name="Krizsan K."/>
            <person name="Balestrini R."/>
            <person name="Da Silva C."/>
            <person name="Montanini B."/>
            <person name="Hainaut M."/>
            <person name="Levati E."/>
            <person name="Barry K.W."/>
            <person name="Belfiori B."/>
            <person name="Cichocki N."/>
            <person name="Clum A."/>
            <person name="Dockter R.B."/>
            <person name="Fauchery L."/>
            <person name="Guy J."/>
            <person name="Iotti M."/>
            <person name="Le Tacon F."/>
            <person name="Lindquist E.A."/>
            <person name="Lipzen A."/>
            <person name="Malagnac F."/>
            <person name="Mello A."/>
            <person name="Molinier V."/>
            <person name="Miyauchi S."/>
            <person name="Poulain J."/>
            <person name="Riccioni C."/>
            <person name="Rubini A."/>
            <person name="Sitrit Y."/>
            <person name="Splivallo R."/>
            <person name="Traeger S."/>
            <person name="Wang M."/>
            <person name="Zifcakova L."/>
            <person name="Wipf D."/>
            <person name="Zambonelli A."/>
            <person name="Paolocci F."/>
            <person name="Nowrousian M."/>
            <person name="Ottonello S."/>
            <person name="Baldrian P."/>
            <person name="Spatafora J.W."/>
            <person name="Henrissat B."/>
            <person name="Nagy L.G."/>
            <person name="Aury J.M."/>
            <person name="Wincker P."/>
            <person name="Grigoriev I.V."/>
            <person name="Bonfante P."/>
            <person name="Martin F.M."/>
        </authorList>
    </citation>
    <scope>NUCLEOTIDE SEQUENCE [LARGE SCALE GENOMIC DNA]</scope>
    <source>
        <strain evidence="3 4">RN42</strain>
    </source>
</reference>
<evidence type="ECO:0000256" key="2">
    <source>
        <dbReference type="SAM" id="MobiDB-lite"/>
    </source>
</evidence>
<keyword evidence="4" id="KW-1185">Reference proteome</keyword>
<accession>A0A3N4HY00</accession>
<name>A0A3N4HY00_ASCIM</name>
<proteinExistence type="predicted"/>
<dbReference type="Proteomes" id="UP000275078">
    <property type="component" value="Unassembled WGS sequence"/>
</dbReference>
<dbReference type="EMBL" id="ML119709">
    <property type="protein sequence ID" value="RPA78579.1"/>
    <property type="molecule type" value="Genomic_DNA"/>
</dbReference>
<feature type="coiled-coil region" evidence="1">
    <location>
        <begin position="17"/>
        <end position="82"/>
    </location>
</feature>
<feature type="region of interest" description="Disordered" evidence="2">
    <location>
        <begin position="283"/>
        <end position="309"/>
    </location>
</feature>
<dbReference type="AlphaFoldDB" id="A0A3N4HY00"/>
<keyword evidence="1" id="KW-0175">Coiled coil</keyword>
<organism evidence="3 4">
    <name type="scientific">Ascobolus immersus RN42</name>
    <dbReference type="NCBI Taxonomy" id="1160509"/>
    <lineage>
        <taxon>Eukaryota</taxon>
        <taxon>Fungi</taxon>
        <taxon>Dikarya</taxon>
        <taxon>Ascomycota</taxon>
        <taxon>Pezizomycotina</taxon>
        <taxon>Pezizomycetes</taxon>
        <taxon>Pezizales</taxon>
        <taxon>Ascobolaceae</taxon>
        <taxon>Ascobolus</taxon>
    </lineage>
</organism>
<evidence type="ECO:0000256" key="1">
    <source>
        <dbReference type="SAM" id="Coils"/>
    </source>
</evidence>
<sequence length="401" mass="46468">MMAPYELSYPQSCEEAMEAYDRQALKEQLNQQALKEELNQQALKEELDRQALKERIEFERRIKELEQKLAEIEANNDRTILLTEPLDVAVTCYQPDSIEEPPDFSPSMTPPAALLYFQPEGLGPQEPLSLTLAIPRSASQELQQPHLSTSSFMPSSRTDTKLEVKKKIDKVLKKSSQQLLEDIKKLGPEIKDAFEQVKPLEEFDHRYNKWETRVEHWMKTFGRLDFNRNLMPGVKEFVEDRRRVAMWYRLKLTQKWSELELEQKTRKRREREEDEMMIQKAMEDVKKRQKRRAESQQLTARRPLSPAPAPQLLLPLLPSSKHIAPNPPSAGMSHYPYALQPSNILSPTAFPPPPPTHQQQQTHPIAGIIQSSSCYLNPPAFCAQPQQNQYFHANFPDYAAK</sequence>
<protein>
    <submittedName>
        <fullName evidence="3">Uncharacterized protein</fullName>
    </submittedName>
</protein>
<evidence type="ECO:0000313" key="4">
    <source>
        <dbReference type="Proteomes" id="UP000275078"/>
    </source>
</evidence>